<evidence type="ECO:0000313" key="1">
    <source>
        <dbReference type="EMBL" id="QHT80262.1"/>
    </source>
</evidence>
<sequence>MSSSLGFIILRHVNNEENSIYWKQCYECIRKFYPENQILIIDDNSDYQYIHVFNNQLYKTTVINSEFTKRGELLPFYYYLSYKLFDQAVIIHDSVFIQRYIDFSVENNGYKIFWDFEHDWNKPLEEEKMLHVFEDPDLIAFYRNKSMWKGCFGCMCIITHDFLVKMNSKYDISKLLGLVNSRKDRSSFERVIACLMQKTLHSPTTMYGNIHKYTQWSLTYAEISKARHLPMIKVWTGR</sequence>
<dbReference type="AlphaFoldDB" id="A0A6C0HI54"/>
<protein>
    <recommendedName>
        <fullName evidence="2">Glycosyltransferase 2-like domain-containing protein</fullName>
    </recommendedName>
</protein>
<name>A0A6C0HI54_9ZZZZ</name>
<accession>A0A6C0HI54</accession>
<organism evidence="1">
    <name type="scientific">viral metagenome</name>
    <dbReference type="NCBI Taxonomy" id="1070528"/>
    <lineage>
        <taxon>unclassified sequences</taxon>
        <taxon>metagenomes</taxon>
        <taxon>organismal metagenomes</taxon>
    </lineage>
</organism>
<proteinExistence type="predicted"/>
<dbReference type="EMBL" id="MN739966">
    <property type="protein sequence ID" value="QHT80262.1"/>
    <property type="molecule type" value="Genomic_DNA"/>
</dbReference>
<reference evidence="1" key="1">
    <citation type="journal article" date="2020" name="Nature">
        <title>Giant virus diversity and host interactions through global metagenomics.</title>
        <authorList>
            <person name="Schulz F."/>
            <person name="Roux S."/>
            <person name="Paez-Espino D."/>
            <person name="Jungbluth S."/>
            <person name="Walsh D.A."/>
            <person name="Denef V.J."/>
            <person name="McMahon K.D."/>
            <person name="Konstantinidis K.T."/>
            <person name="Eloe-Fadrosh E.A."/>
            <person name="Kyrpides N.C."/>
            <person name="Woyke T."/>
        </authorList>
    </citation>
    <scope>NUCLEOTIDE SEQUENCE</scope>
    <source>
        <strain evidence="1">GVMAG-M-3300023184-120</strain>
    </source>
</reference>
<evidence type="ECO:0008006" key="2">
    <source>
        <dbReference type="Google" id="ProtNLM"/>
    </source>
</evidence>